<dbReference type="InterPro" id="IPR002104">
    <property type="entry name" value="Integrase_catalytic"/>
</dbReference>
<evidence type="ECO:0000256" key="4">
    <source>
        <dbReference type="SAM" id="MobiDB-lite"/>
    </source>
</evidence>
<feature type="region of interest" description="Disordered" evidence="4">
    <location>
        <begin position="1"/>
        <end position="21"/>
    </location>
</feature>
<evidence type="ECO:0000256" key="3">
    <source>
        <dbReference type="ARBA" id="ARBA00023172"/>
    </source>
</evidence>
<evidence type="ECO:0000256" key="2">
    <source>
        <dbReference type="ARBA" id="ARBA00023125"/>
    </source>
</evidence>
<dbReference type="InterPro" id="IPR011010">
    <property type="entry name" value="DNA_brk_join_enz"/>
</dbReference>
<accession>A0A6G9RW45</accession>
<evidence type="ECO:0000256" key="1">
    <source>
        <dbReference type="ARBA" id="ARBA00008857"/>
    </source>
</evidence>
<feature type="domain" description="Tyr recombinase" evidence="5">
    <location>
        <begin position="208"/>
        <end position="395"/>
    </location>
</feature>
<sequence length="398" mass="46322">MNRNDPLDSVEMSAASEDIPPAPEPIEFGFPLVSKRSREDLEAFGFNMVDDYHDFKEELLTWLGNYGKNPEKYEGLARTTLESTHYKLETVFRWLWKYEDQYTTNFTPEHADKFISLLNQADSMIDSTVLHHAKDIRRYFRYCNHTKGKNYDWEPDVELSQSNGGDERDYLRRAAFEPLYQAALNHSSVKSYYSCSPEERTELKRYISQLKKIPMENIGAEEFKKANSWKYPSMIAVTLDTGLRPIEVGRAKVSWVNLQDNELNIPKDESTKNEGHWNCSIQGTTANALERWLKERKAIDKYDGRDELWLTQKARPYNSDSCNGLLDRIIESGNVPIPEHREDEVSWYSIRHGVATYWANHVGPHHAKEQLRHKSVTTTMKYLHSDPDTRGSAVEQIW</sequence>
<dbReference type="GO" id="GO:0003677">
    <property type="term" value="F:DNA binding"/>
    <property type="evidence" value="ECO:0007669"/>
    <property type="project" value="UniProtKB-KW"/>
</dbReference>
<proteinExistence type="inferred from homology"/>
<keyword evidence="2" id="KW-0238">DNA-binding</keyword>
<dbReference type="GO" id="GO:0006310">
    <property type="term" value="P:DNA recombination"/>
    <property type="evidence" value="ECO:0007669"/>
    <property type="project" value="UniProtKB-KW"/>
</dbReference>
<keyword evidence="7" id="KW-1185">Reference proteome</keyword>
<dbReference type="CDD" id="cd00397">
    <property type="entry name" value="DNA_BRE_C"/>
    <property type="match status" value="1"/>
</dbReference>
<dbReference type="EMBL" id="MN901521">
    <property type="protein sequence ID" value="QIR31207.1"/>
    <property type="molecule type" value="Genomic_DNA"/>
</dbReference>
<reference evidence="6 7" key="1">
    <citation type="journal article" date="2020" name="Genes (Basel)">
        <title>Comparative Genomics of Two New HF1-like Haloviruses.</title>
        <authorList>
            <person name="Dyall-Smith M."/>
            <person name="Tang S.L."/>
            <person name="Russ B."/>
            <person name="Chiang P.W."/>
            <person name="Pfeiffer F."/>
        </authorList>
    </citation>
    <scope>NUCLEOTIDE SEQUENCE [LARGE SCALE GENOMIC DNA]</scope>
</reference>
<evidence type="ECO:0000313" key="7">
    <source>
        <dbReference type="Proteomes" id="UP000501054"/>
    </source>
</evidence>
<dbReference type="Proteomes" id="UP000501054">
    <property type="component" value="Segment"/>
</dbReference>
<dbReference type="Gene3D" id="1.10.150.130">
    <property type="match status" value="1"/>
</dbReference>
<dbReference type="SUPFAM" id="SSF56349">
    <property type="entry name" value="DNA breaking-rejoining enzymes"/>
    <property type="match status" value="1"/>
</dbReference>
<evidence type="ECO:0000259" key="5">
    <source>
        <dbReference type="PROSITE" id="PS51898"/>
    </source>
</evidence>
<dbReference type="GO" id="GO:0015074">
    <property type="term" value="P:DNA integration"/>
    <property type="evidence" value="ECO:0007669"/>
    <property type="project" value="InterPro"/>
</dbReference>
<name>A0A6G9RW45_9CAUD</name>
<organism evidence="6 7">
    <name type="scientific">Halorubrum virus Serpecor1</name>
    <dbReference type="NCBI Taxonomy" id="2721757"/>
    <lineage>
        <taxon>Viruses</taxon>
        <taxon>Duplodnaviria</taxon>
        <taxon>Heunggongvirae</taxon>
        <taxon>Uroviricota</taxon>
        <taxon>Caudoviricetes</taxon>
        <taxon>Thumleimavirales</taxon>
        <taxon>Hafunaviridae</taxon>
        <taxon>Haloferacalesvirus</taxon>
        <taxon>Haloferacalesvirus serpentinense</taxon>
        <taxon>Haloferacalesvirus Serpecor1</taxon>
    </lineage>
</organism>
<evidence type="ECO:0000313" key="6">
    <source>
        <dbReference type="EMBL" id="QIR31207.1"/>
    </source>
</evidence>
<dbReference type="PROSITE" id="PS51898">
    <property type="entry name" value="TYR_RECOMBINASE"/>
    <property type="match status" value="1"/>
</dbReference>
<protein>
    <submittedName>
        <fullName evidence="6">Site-specific integrase Int</fullName>
    </submittedName>
</protein>
<keyword evidence="3" id="KW-0233">DNA recombination</keyword>
<dbReference type="Gene3D" id="1.10.443.10">
    <property type="entry name" value="Intergrase catalytic core"/>
    <property type="match status" value="1"/>
</dbReference>
<dbReference type="InterPro" id="IPR013762">
    <property type="entry name" value="Integrase-like_cat_sf"/>
</dbReference>
<comment type="similarity">
    <text evidence="1">Belongs to the 'phage' integrase family.</text>
</comment>
<dbReference type="Pfam" id="PF00589">
    <property type="entry name" value="Phage_integrase"/>
    <property type="match status" value="1"/>
</dbReference>
<gene>
    <name evidence="6" type="ORF">HrrSp1_215</name>
</gene>
<dbReference type="InterPro" id="IPR010998">
    <property type="entry name" value="Integrase_recombinase_N"/>
</dbReference>